<feature type="compositionally biased region" description="Acidic residues" evidence="1">
    <location>
        <begin position="134"/>
        <end position="143"/>
    </location>
</feature>
<accession>A0A4Y7ITE0</accession>
<keyword evidence="2" id="KW-0472">Membrane</keyword>
<keyword evidence="2" id="KW-1133">Transmembrane helix</keyword>
<evidence type="ECO:0000256" key="2">
    <source>
        <dbReference type="SAM" id="Phobius"/>
    </source>
</evidence>
<name>A0A4Y7ITE0_PAPSO</name>
<dbReference type="STRING" id="3469.A0A4Y7ITE0"/>
<dbReference type="InterPro" id="IPR008896">
    <property type="entry name" value="TIC214"/>
</dbReference>
<dbReference type="PANTHER" id="PTHR33163:SF40">
    <property type="entry name" value="PROTEIN TIC 214"/>
    <property type="match status" value="1"/>
</dbReference>
<protein>
    <recommendedName>
        <fullName evidence="5">Translocon at the inner envelope membrane of chloroplasts 214</fullName>
    </recommendedName>
</protein>
<keyword evidence="2" id="KW-0812">Transmembrane</keyword>
<feature type="transmembrane region" description="Helical" evidence="2">
    <location>
        <begin position="92"/>
        <end position="109"/>
    </location>
</feature>
<dbReference type="PANTHER" id="PTHR33163">
    <property type="entry name" value="PROTEIN TIC 214-RELATED"/>
    <property type="match status" value="1"/>
</dbReference>
<dbReference type="Pfam" id="PF05758">
    <property type="entry name" value="Ycf1"/>
    <property type="match status" value="2"/>
</dbReference>
<dbReference type="GO" id="GO:0016020">
    <property type="term" value="C:membrane"/>
    <property type="evidence" value="ECO:0007669"/>
    <property type="project" value="InterPro"/>
</dbReference>
<organism evidence="3 4">
    <name type="scientific">Papaver somniferum</name>
    <name type="common">Opium poppy</name>
    <dbReference type="NCBI Taxonomy" id="3469"/>
    <lineage>
        <taxon>Eukaryota</taxon>
        <taxon>Viridiplantae</taxon>
        <taxon>Streptophyta</taxon>
        <taxon>Embryophyta</taxon>
        <taxon>Tracheophyta</taxon>
        <taxon>Spermatophyta</taxon>
        <taxon>Magnoliopsida</taxon>
        <taxon>Ranunculales</taxon>
        <taxon>Papaveraceae</taxon>
        <taxon>Papaveroideae</taxon>
        <taxon>Papaver</taxon>
    </lineage>
</organism>
<feature type="region of interest" description="Disordered" evidence="1">
    <location>
        <begin position="982"/>
        <end position="1049"/>
    </location>
</feature>
<keyword evidence="4" id="KW-1185">Reference proteome</keyword>
<evidence type="ECO:0000313" key="3">
    <source>
        <dbReference type="EMBL" id="RZC50991.1"/>
    </source>
</evidence>
<dbReference type="Gramene" id="RZC50991">
    <property type="protein sequence ID" value="RZC50991"/>
    <property type="gene ID" value="C5167_019421"/>
</dbReference>
<feature type="region of interest" description="Disordered" evidence="1">
    <location>
        <begin position="122"/>
        <end position="168"/>
    </location>
</feature>
<dbReference type="OMA" id="NREMHIK"/>
<proteinExistence type="predicted"/>
<sequence>MRNLSIQCVFLNNLIFQLFNHFILPSSTLARLVNIYMFRCNNKMLFVTSSFVGWLIGHILFMKWVGLVLFWIRKNNSIRSNKYLVSELRNSMARIFSILLFITCVYYLGRMPSPIVTKKLKEETAETEERGESEGETDVEIETISETKGTKQEEGSIEEDPSPSLCSEENSKLEILKLKEDKDLLWFEKPLVTLLFDYKRWNRPVRYIKNDQFEDAVRDEMSHYFFFTCESDGKERISFTYPPSLSIFLEMIKGKILLSTTEKPSSEELYNNWVYTNKKKKTNINNAFFNRIDAIERGSLKLDVLEKRIRFCNDETEQDCLPERYDPFLNGTRRGSEKKKKYLNSSLNMNEAFSEEGWIWINKFHNILPTNYQEFEEKKEKFERKYFLPEEGKLNSENRTKFLFDAVTPDRHHQRIIKESIGIKEIRKEVPQWSYKLITSLDQQDGTILEETAEDHEIRSRKANHVVIFTDTERTNSTTNTNDEVEEVFVLRYAQESDFRRDIIKGSMRAQRRKTDRNINPNDTSCNDKRLEAPKSFLRIFQRRSARLIRKRHSFLNFLIEKIYMDTLLYLINIPRINAQFSLDLKKGEIDKKSYNAEIKKEEVEEKKKKKIHVISTKKRELSNISNKNLHHFCAPVDLSQAYVFYKLSQTQVINKYHMRSVLQYNGTSFFLKDRIKKFFGTQGILYSESRHKKLSNFETNGWKNWLNSHYNYQYNLSKITSSQLALQKQRNGVNQSHTISNKASRKLDSYEQKNVFHYKKQNAYVMDSLSSKTKIFKKKYGYDLLSQKYINYREGKDSYISLSPLQVKGSRKIPYNYNTNKPPIFYMPAGIYMSHYLGEDCIVDTDKNPDRKYFDWRIVSFCLRKKIDIEAWANMDTETRMDKNTKTGINYYSIINQIDTKDLSYLAIDKQIKPSSGKNFFFDWMGMNEEILNRPISNLHLWFFPELLGLYDTYRIKPWIIPTKSLLFHFNGKKTTSENKKLKKKDLELENQNQEEKEESDQEEKEESDQEEKEESDQEDIGSDLSNQEKEVNEDDSDSYMKKSRNQNKWKSTTEAELDFFLKRYFIFQLRWHSSLDQRIINSIQIYCLLLRLNNPKQIAISSIQRGEMRLDILLIQKDLNLTELINKGVLIIEPVRLSIQGDGLFIMYQTIVISLVHKSNHQTNRKNQQKENGYNNSFDESIKRHRHERVLEKRDEKNYAFVVPENILAPRCRRELRIQICLNSEKRNVLDRKKTFYNKNNIKNCGTFLEESKHLDKDPKNLDRDRNKLMKWKFFLWPNYRLEDLACMNR</sequence>
<evidence type="ECO:0000256" key="1">
    <source>
        <dbReference type="SAM" id="MobiDB-lite"/>
    </source>
</evidence>
<evidence type="ECO:0000313" key="4">
    <source>
        <dbReference type="Proteomes" id="UP000316621"/>
    </source>
</evidence>
<dbReference type="Proteomes" id="UP000316621">
    <property type="component" value="Chromosome 2"/>
</dbReference>
<reference evidence="3 4" key="1">
    <citation type="journal article" date="2018" name="Science">
        <title>The opium poppy genome and morphinan production.</title>
        <authorList>
            <person name="Guo L."/>
            <person name="Winzer T."/>
            <person name="Yang X."/>
            <person name="Li Y."/>
            <person name="Ning Z."/>
            <person name="He Z."/>
            <person name="Teodor R."/>
            <person name="Lu Y."/>
            <person name="Bowser T.A."/>
            <person name="Graham I.A."/>
            <person name="Ye K."/>
        </authorList>
    </citation>
    <scope>NUCLEOTIDE SEQUENCE [LARGE SCALE GENOMIC DNA]</scope>
    <source>
        <strain evidence="4">cv. HN1</strain>
        <tissue evidence="3">Leaves</tissue>
    </source>
</reference>
<gene>
    <name evidence="3" type="ORF">C5167_019421</name>
</gene>
<feature type="compositionally biased region" description="Basic and acidic residues" evidence="1">
    <location>
        <begin position="122"/>
        <end position="133"/>
    </location>
</feature>
<feature type="region of interest" description="Disordered" evidence="1">
    <location>
        <begin position="509"/>
        <end position="528"/>
    </location>
</feature>
<evidence type="ECO:0008006" key="5">
    <source>
        <dbReference type="Google" id="ProtNLM"/>
    </source>
</evidence>
<dbReference type="EMBL" id="CM010716">
    <property type="protein sequence ID" value="RZC50991.1"/>
    <property type="molecule type" value="Genomic_DNA"/>
</dbReference>
<feature type="compositionally biased region" description="Acidic residues" evidence="1">
    <location>
        <begin position="997"/>
        <end position="1023"/>
    </location>
</feature>
<feature type="transmembrane region" description="Helical" evidence="2">
    <location>
        <begin position="51"/>
        <end position="72"/>
    </location>
</feature>